<dbReference type="STRING" id="1293045.H663_15525"/>
<evidence type="ECO:0000256" key="1">
    <source>
        <dbReference type="ARBA" id="ARBA00006226"/>
    </source>
</evidence>
<dbReference type="InterPro" id="IPR007712">
    <property type="entry name" value="RelE/ParE_toxin"/>
</dbReference>
<evidence type="ECO:0000313" key="3">
    <source>
        <dbReference type="EMBL" id="PVE44675.1"/>
    </source>
</evidence>
<dbReference type="PANTHER" id="PTHR33755">
    <property type="entry name" value="TOXIN PARE1-RELATED"/>
    <property type="match status" value="1"/>
</dbReference>
<dbReference type="NCBIfam" id="TIGR02385">
    <property type="entry name" value="RelE_StbE"/>
    <property type="match status" value="1"/>
</dbReference>
<evidence type="ECO:0000313" key="4">
    <source>
        <dbReference type="Proteomes" id="UP000037507"/>
    </source>
</evidence>
<accession>A0A2T7UJ23</accession>
<proteinExistence type="inferred from homology"/>
<comment type="similarity">
    <text evidence="1">Belongs to the RelE toxin family.</text>
</comment>
<dbReference type="AlphaFoldDB" id="A0A2T7UJ23"/>
<gene>
    <name evidence="3" type="ORF">H663_001260</name>
</gene>
<name>A0A2T7UJ23_9BURK</name>
<comment type="caution">
    <text evidence="3">The sequence shown here is derived from an EMBL/GenBank/DDBJ whole genome shotgun (WGS) entry which is preliminary data.</text>
</comment>
<dbReference type="Proteomes" id="UP000037507">
    <property type="component" value="Unassembled WGS sequence"/>
</dbReference>
<dbReference type="InterPro" id="IPR035093">
    <property type="entry name" value="RelE/ParE_toxin_dom_sf"/>
</dbReference>
<keyword evidence="4" id="KW-1185">Reference proteome</keyword>
<sequence length="93" mass="10811">MDLLWTPESIQDRESIYDYIEADNPFAALVMDELFSQQACLLLDQSGLGRLGRVRGTREWVVHPNYILVYDLVNDQVRVLRVLHVAKRWPPSV</sequence>
<dbReference type="RefSeq" id="WP_053174805.1">
    <property type="nucleotide sequence ID" value="NZ_LFYT02000001.1"/>
</dbReference>
<dbReference type="OrthoDB" id="9798046at2"/>
<reference evidence="3" key="1">
    <citation type="submission" date="2017-04" db="EMBL/GenBank/DDBJ databases">
        <title>Unexpected and diverse lifestyles within the genus Limnohabitans.</title>
        <authorList>
            <person name="Kasalicky V."/>
            <person name="Mehrshad M."/>
            <person name="Andrei S.-A."/>
            <person name="Salcher M."/>
            <person name="Kratochvilova H."/>
            <person name="Simek K."/>
            <person name="Ghai R."/>
        </authorList>
    </citation>
    <scope>NUCLEOTIDE SEQUENCE [LARGE SCALE GENOMIC DNA]</scope>
    <source>
        <strain evidence="3">II-D5</strain>
    </source>
</reference>
<dbReference type="InterPro" id="IPR051803">
    <property type="entry name" value="TA_system_RelE-like_toxin"/>
</dbReference>
<dbReference type="PANTHER" id="PTHR33755:SF6">
    <property type="entry name" value="PLASMID STABILIZATION SYSTEM PROTEIN"/>
    <property type="match status" value="1"/>
</dbReference>
<keyword evidence="2" id="KW-1277">Toxin-antitoxin system</keyword>
<organism evidence="3 4">
    <name type="scientific">Limnohabitans planktonicus II-D5</name>
    <dbReference type="NCBI Taxonomy" id="1293045"/>
    <lineage>
        <taxon>Bacteria</taxon>
        <taxon>Pseudomonadati</taxon>
        <taxon>Pseudomonadota</taxon>
        <taxon>Betaproteobacteria</taxon>
        <taxon>Burkholderiales</taxon>
        <taxon>Comamonadaceae</taxon>
        <taxon>Limnohabitans</taxon>
    </lineage>
</organism>
<evidence type="ECO:0000256" key="2">
    <source>
        <dbReference type="ARBA" id="ARBA00022649"/>
    </source>
</evidence>
<protein>
    <submittedName>
        <fullName evidence="3">Addiction module toxin RelE</fullName>
    </submittedName>
</protein>
<dbReference type="EMBL" id="LFYT02000001">
    <property type="protein sequence ID" value="PVE44675.1"/>
    <property type="molecule type" value="Genomic_DNA"/>
</dbReference>
<dbReference type="Gene3D" id="3.30.2310.20">
    <property type="entry name" value="RelE-like"/>
    <property type="match status" value="1"/>
</dbReference>
<dbReference type="Pfam" id="PF05016">
    <property type="entry name" value="ParE_toxin"/>
    <property type="match status" value="1"/>
</dbReference>